<dbReference type="EMBL" id="LAZR01059899">
    <property type="protein sequence ID" value="KKK66820.1"/>
    <property type="molecule type" value="Genomic_DNA"/>
</dbReference>
<comment type="caution">
    <text evidence="1">The sequence shown here is derived from an EMBL/GenBank/DDBJ whole genome shotgun (WGS) entry which is preliminary data.</text>
</comment>
<organism evidence="1">
    <name type="scientific">marine sediment metagenome</name>
    <dbReference type="NCBI Taxonomy" id="412755"/>
    <lineage>
        <taxon>unclassified sequences</taxon>
        <taxon>metagenomes</taxon>
        <taxon>ecological metagenomes</taxon>
    </lineage>
</organism>
<dbReference type="AlphaFoldDB" id="A0A0F8XZU7"/>
<gene>
    <name evidence="1" type="ORF">LCGC14_2960240</name>
</gene>
<name>A0A0F8XZU7_9ZZZZ</name>
<protein>
    <submittedName>
        <fullName evidence="1">Uncharacterized protein</fullName>
    </submittedName>
</protein>
<proteinExistence type="predicted"/>
<sequence length="66" mass="7529">MARFKNALCLASIPDWGWSVGGYWLSCKRRTHHPGRHRVVFRDGGVREWKSGDTETVLTKKASKEA</sequence>
<reference evidence="1" key="1">
    <citation type="journal article" date="2015" name="Nature">
        <title>Complex archaea that bridge the gap between prokaryotes and eukaryotes.</title>
        <authorList>
            <person name="Spang A."/>
            <person name="Saw J.H."/>
            <person name="Jorgensen S.L."/>
            <person name="Zaremba-Niedzwiedzka K."/>
            <person name="Martijn J."/>
            <person name="Lind A.E."/>
            <person name="van Eijk R."/>
            <person name="Schleper C."/>
            <person name="Guy L."/>
            <person name="Ettema T.J."/>
        </authorList>
    </citation>
    <scope>NUCLEOTIDE SEQUENCE</scope>
</reference>
<evidence type="ECO:0000313" key="1">
    <source>
        <dbReference type="EMBL" id="KKK66820.1"/>
    </source>
</evidence>
<accession>A0A0F8XZU7</accession>